<evidence type="ECO:0000313" key="2">
    <source>
        <dbReference type="EMBL" id="CUN14681.1"/>
    </source>
</evidence>
<sequence length="531" mass="60555">MKRGDSMGILFNPGNDSYAKDRNYKIYIDKTMLLSFLNEAIGTPGNCIAVSHARRFGKSHAAGMIDAYYSLGCDSTQLFEGTKIASDPDYKKYMNKYNVIHLDISSFWDDYKENIIEKIVEYIYGDLQEAFGDFFDSTKKLSFALMSIYKKNKIPFVIIIDEWDCIIRNSEDKELVHQYLQFLHSLFKSEESKGFLALAYITGILPIKKIKDESALNNFEEYTMIKSKPITEYYGFTEDEVRGLCKEYGMDFESTKAWYNGYLIDGKHMYNPNSVSMAMRRQEFDSYWRNTSSFASINTFITMNYAGLKDDIITMLSGGKVMVDTESFQNDLSEIYSKDDALTALIHLGYLAYDEDLLSAYIPNFEVAKAFQTALKTGSWIEISKSISKCDELLMATITGKEEKVAELIELAHDTYTSVLKYNDENSLSCVLTMAYFTAPAYYNVIREMPAGKGFADFVFIPRVNAGSRPAMIVELKYNKSADTAIKQIKEKKYQGALLGYQGKILLVGINYDVNGEKKKQHTCVIEEYIS</sequence>
<dbReference type="RefSeq" id="WP_242858164.1">
    <property type="nucleotide sequence ID" value="NZ_CYYC01000037.1"/>
</dbReference>
<feature type="domain" description="AAA-ATPase-like" evidence="1">
    <location>
        <begin position="25"/>
        <end position="209"/>
    </location>
</feature>
<evidence type="ECO:0000313" key="3">
    <source>
        <dbReference type="Proteomes" id="UP000095390"/>
    </source>
</evidence>
<accession>A0A173UI72</accession>
<evidence type="ECO:0000259" key="1">
    <source>
        <dbReference type="Pfam" id="PF09820"/>
    </source>
</evidence>
<dbReference type="Proteomes" id="UP000095390">
    <property type="component" value="Unassembled WGS sequence"/>
</dbReference>
<dbReference type="AlphaFoldDB" id="A0A173UI72"/>
<reference evidence="2 3" key="1">
    <citation type="submission" date="2015-09" db="EMBL/GenBank/DDBJ databases">
        <authorList>
            <consortium name="Pathogen Informatics"/>
        </authorList>
    </citation>
    <scope>NUCLEOTIDE SEQUENCE [LARGE SCALE GENOMIC DNA]</scope>
    <source>
        <strain evidence="2 3">2789STDY5834966</strain>
    </source>
</reference>
<dbReference type="Pfam" id="PF08011">
    <property type="entry name" value="PDDEXK_9"/>
    <property type="match status" value="1"/>
</dbReference>
<dbReference type="Pfam" id="PF09820">
    <property type="entry name" value="AAA-ATPase_like"/>
    <property type="match status" value="1"/>
</dbReference>
<dbReference type="InterPro" id="IPR018631">
    <property type="entry name" value="AAA-ATPase-like_dom"/>
</dbReference>
<organism evidence="2 3">
    <name type="scientific">Anaerobutyricum hallii</name>
    <dbReference type="NCBI Taxonomy" id="39488"/>
    <lineage>
        <taxon>Bacteria</taxon>
        <taxon>Bacillati</taxon>
        <taxon>Bacillota</taxon>
        <taxon>Clostridia</taxon>
        <taxon>Lachnospirales</taxon>
        <taxon>Lachnospiraceae</taxon>
        <taxon>Anaerobutyricum</taxon>
    </lineage>
</organism>
<protein>
    <submittedName>
        <fullName evidence="2">Predicted AAA-ATPase</fullName>
    </submittedName>
</protein>
<dbReference type="PANTHER" id="PTHR34825">
    <property type="entry name" value="CONSERVED PROTEIN, WITH A WEAK D-GALACTARATE DEHYDRATASE/ALTRONATE HYDROLASE DOMAIN"/>
    <property type="match status" value="1"/>
</dbReference>
<dbReference type="Gene3D" id="3.40.50.300">
    <property type="entry name" value="P-loop containing nucleotide triphosphate hydrolases"/>
    <property type="match status" value="1"/>
</dbReference>
<name>A0A173UI72_9FIRM</name>
<dbReference type="InterPro" id="IPR027417">
    <property type="entry name" value="P-loop_NTPase"/>
</dbReference>
<dbReference type="EMBL" id="CYYC01000037">
    <property type="protein sequence ID" value="CUN14681.1"/>
    <property type="molecule type" value="Genomic_DNA"/>
</dbReference>
<gene>
    <name evidence="2" type="ORF">ERS852578_02482</name>
</gene>
<dbReference type="InterPro" id="IPR012547">
    <property type="entry name" value="PDDEXK_9"/>
</dbReference>
<dbReference type="PANTHER" id="PTHR34825:SF1">
    <property type="entry name" value="AAA-ATPASE-LIKE DOMAIN-CONTAINING PROTEIN"/>
    <property type="match status" value="1"/>
</dbReference>
<proteinExistence type="predicted"/>
<dbReference type="SUPFAM" id="SSF52540">
    <property type="entry name" value="P-loop containing nucleoside triphosphate hydrolases"/>
    <property type="match status" value="1"/>
</dbReference>